<gene>
    <name evidence="3" type="ORF">NEOLEDRAFT_45258</name>
</gene>
<dbReference type="STRING" id="1314782.A0A165WAJ2"/>
<dbReference type="InParanoid" id="A0A165WAJ2"/>
<evidence type="ECO:0000256" key="1">
    <source>
        <dbReference type="SAM" id="MobiDB-lite"/>
    </source>
</evidence>
<dbReference type="AlphaFoldDB" id="A0A165WAJ2"/>
<name>A0A165WAJ2_9AGAM</name>
<dbReference type="SMART" id="SM00256">
    <property type="entry name" value="FBOX"/>
    <property type="match status" value="1"/>
</dbReference>
<dbReference type="OrthoDB" id="2322499at2759"/>
<evidence type="ECO:0000313" key="4">
    <source>
        <dbReference type="Proteomes" id="UP000076761"/>
    </source>
</evidence>
<feature type="domain" description="F-box" evidence="2">
    <location>
        <begin position="69"/>
        <end position="118"/>
    </location>
</feature>
<proteinExistence type="predicted"/>
<accession>A0A165WAJ2</accession>
<keyword evidence="4" id="KW-1185">Reference proteome</keyword>
<dbReference type="SUPFAM" id="SSF81383">
    <property type="entry name" value="F-box domain"/>
    <property type="match status" value="1"/>
</dbReference>
<dbReference type="EMBL" id="KV425551">
    <property type="protein sequence ID" value="KZT30909.1"/>
    <property type="molecule type" value="Genomic_DNA"/>
</dbReference>
<sequence length="661" mass="77944">MTEGSRRRSIRLQNLAEARAQEIAFHEVQPTESPIRKRRRASSSFTVRPLKKQPEDVVSTHGKKKRGRLWRLPEMPLDILFEIFELLHPSDLLRLSRTSKSLRSCLLNPSATTVWKRTRGNVEGIPECPPNLTESQYAHLIFEHVCHFCGTSGITDVLWECWVRSCHKCIDKNFISQEEVDLELPMSKDHDMLRFIWDPRPRQYDRLYLKSEVIALSKKFSAAKSKADTDALIEDTVAIKNDMKKVRHQRAVELNKLRKDRMQGIRARMEAQGWAEEFDKMNWTTKREYMRHPSVKQAKPVTDRIWRNIEASMTQLFTKFRADRLRRERIDVLCKRLDILKELHREEVISHPPLTPLPDAGDLFEILEFKEIIFRPSEVEVNHASFDLPMLRFEYHAAQWMKTVHKTLRALLPDPVAPDETTERSDHLLSLATTFFRCAWCARPIPYPQIIVHKCMHQCIRFTSDDFEAQCLQHLRTEPWLRWGEKLEFDTVASRTAELLVRACGKDVKSTSYCDMEHLEEFFIYHATTTHRQPDLEPIPWSLLPVAYKAEMQEEQDSQRHDIIDRLHLMCCMRCRAERMTPQELVAHFVIKHQSILDELREDTKCFYVHPDVSDRCTPREARLKIREIMEDEVERAPESEETEEGPQEVFRDLLRRIQAH</sequence>
<dbReference type="PROSITE" id="PS50181">
    <property type="entry name" value="FBOX"/>
    <property type="match status" value="1"/>
</dbReference>
<dbReference type="InterPro" id="IPR001810">
    <property type="entry name" value="F-box_dom"/>
</dbReference>
<evidence type="ECO:0000259" key="2">
    <source>
        <dbReference type="PROSITE" id="PS50181"/>
    </source>
</evidence>
<dbReference type="CDD" id="cd09917">
    <property type="entry name" value="F-box_SF"/>
    <property type="match status" value="1"/>
</dbReference>
<evidence type="ECO:0000313" key="3">
    <source>
        <dbReference type="EMBL" id="KZT30909.1"/>
    </source>
</evidence>
<feature type="region of interest" description="Disordered" evidence="1">
    <location>
        <begin position="30"/>
        <end position="59"/>
    </location>
</feature>
<dbReference type="Proteomes" id="UP000076761">
    <property type="component" value="Unassembled WGS sequence"/>
</dbReference>
<protein>
    <recommendedName>
        <fullName evidence="2">F-box domain-containing protein</fullName>
    </recommendedName>
</protein>
<organism evidence="3 4">
    <name type="scientific">Neolentinus lepideus HHB14362 ss-1</name>
    <dbReference type="NCBI Taxonomy" id="1314782"/>
    <lineage>
        <taxon>Eukaryota</taxon>
        <taxon>Fungi</taxon>
        <taxon>Dikarya</taxon>
        <taxon>Basidiomycota</taxon>
        <taxon>Agaricomycotina</taxon>
        <taxon>Agaricomycetes</taxon>
        <taxon>Gloeophyllales</taxon>
        <taxon>Gloeophyllaceae</taxon>
        <taxon>Neolentinus</taxon>
    </lineage>
</organism>
<reference evidence="3 4" key="1">
    <citation type="journal article" date="2016" name="Mol. Biol. Evol.">
        <title>Comparative Genomics of Early-Diverging Mushroom-Forming Fungi Provides Insights into the Origins of Lignocellulose Decay Capabilities.</title>
        <authorList>
            <person name="Nagy L.G."/>
            <person name="Riley R."/>
            <person name="Tritt A."/>
            <person name="Adam C."/>
            <person name="Daum C."/>
            <person name="Floudas D."/>
            <person name="Sun H."/>
            <person name="Yadav J.S."/>
            <person name="Pangilinan J."/>
            <person name="Larsson K.H."/>
            <person name="Matsuura K."/>
            <person name="Barry K."/>
            <person name="Labutti K."/>
            <person name="Kuo R."/>
            <person name="Ohm R.A."/>
            <person name="Bhattacharya S.S."/>
            <person name="Shirouzu T."/>
            <person name="Yoshinaga Y."/>
            <person name="Martin F.M."/>
            <person name="Grigoriev I.V."/>
            <person name="Hibbett D.S."/>
        </authorList>
    </citation>
    <scope>NUCLEOTIDE SEQUENCE [LARGE SCALE GENOMIC DNA]</scope>
    <source>
        <strain evidence="3 4">HHB14362 ss-1</strain>
    </source>
</reference>
<dbReference type="InterPro" id="IPR036047">
    <property type="entry name" value="F-box-like_dom_sf"/>
</dbReference>
<dbReference type="Pfam" id="PF00646">
    <property type="entry name" value="F-box"/>
    <property type="match status" value="1"/>
</dbReference>